<keyword evidence="9 19" id="KW-0285">Flavoprotein</keyword>
<evidence type="ECO:0000256" key="8">
    <source>
        <dbReference type="ARBA" id="ARBA00022618"/>
    </source>
</evidence>
<dbReference type="GO" id="GO:0051301">
    <property type="term" value="P:cell division"/>
    <property type="evidence" value="ECO:0007669"/>
    <property type="project" value="UniProtKB-KW"/>
</dbReference>
<comment type="cofactor">
    <cofactor evidence="1 19">
        <name>FAD</name>
        <dbReference type="ChEBI" id="CHEBI:57692"/>
    </cofactor>
</comment>
<proteinExistence type="inferred from homology"/>
<evidence type="ECO:0000256" key="14">
    <source>
        <dbReference type="ARBA" id="ARBA00023002"/>
    </source>
</evidence>
<comment type="catalytic activity">
    <reaction evidence="18 19">
        <text>UDP-N-acetyl-alpha-D-muramate + NADP(+) = UDP-N-acetyl-3-O-(1-carboxyvinyl)-alpha-D-glucosamine + NADPH + H(+)</text>
        <dbReference type="Rhea" id="RHEA:12248"/>
        <dbReference type="ChEBI" id="CHEBI:15378"/>
        <dbReference type="ChEBI" id="CHEBI:57783"/>
        <dbReference type="ChEBI" id="CHEBI:58349"/>
        <dbReference type="ChEBI" id="CHEBI:68483"/>
        <dbReference type="ChEBI" id="CHEBI:70757"/>
        <dbReference type="EC" id="1.3.1.98"/>
    </reaction>
</comment>
<evidence type="ECO:0000313" key="22">
    <source>
        <dbReference type="Proteomes" id="UP000218627"/>
    </source>
</evidence>
<feature type="domain" description="FAD-binding PCMH-type" evidence="20">
    <location>
        <begin position="16"/>
        <end position="182"/>
    </location>
</feature>
<keyword evidence="8 19" id="KW-0132">Cell division</keyword>
<evidence type="ECO:0000256" key="12">
    <source>
        <dbReference type="ARBA" id="ARBA00022960"/>
    </source>
</evidence>
<dbReference type="EC" id="1.3.1.98" evidence="5 19"/>
<dbReference type="GO" id="GO:0071949">
    <property type="term" value="F:FAD binding"/>
    <property type="evidence" value="ECO:0007669"/>
    <property type="project" value="InterPro"/>
</dbReference>
<evidence type="ECO:0000256" key="5">
    <source>
        <dbReference type="ARBA" id="ARBA00012518"/>
    </source>
</evidence>
<dbReference type="GO" id="GO:0008762">
    <property type="term" value="F:UDP-N-acetylmuramate dehydrogenase activity"/>
    <property type="evidence" value="ECO:0007669"/>
    <property type="project" value="UniProtKB-UniRule"/>
</dbReference>
<dbReference type="PANTHER" id="PTHR21071:SF4">
    <property type="entry name" value="UDP-N-ACETYLENOLPYRUVOYLGLUCOSAMINE REDUCTASE"/>
    <property type="match status" value="1"/>
</dbReference>
<comment type="function">
    <text evidence="2 19">Cell wall formation.</text>
</comment>
<dbReference type="InterPro" id="IPR036635">
    <property type="entry name" value="MurB_C_sf"/>
</dbReference>
<dbReference type="UniPathway" id="UPA00219"/>
<comment type="similarity">
    <text evidence="19">Belongs to the MurB family.</text>
</comment>
<evidence type="ECO:0000256" key="4">
    <source>
        <dbReference type="ARBA" id="ARBA00004752"/>
    </source>
</evidence>
<reference evidence="22" key="1">
    <citation type="submission" date="2017-09" db="EMBL/GenBank/DDBJ databases">
        <authorList>
            <person name="Varghese N."/>
            <person name="Submissions S."/>
        </authorList>
    </citation>
    <scope>NUCLEOTIDE SEQUENCE [LARGE SCALE GENOMIC DNA]</scope>
    <source>
        <strain evidence="22">DSM 2913</strain>
    </source>
</reference>
<dbReference type="EMBL" id="OBEN01000001">
    <property type="protein sequence ID" value="SNZ10840.1"/>
    <property type="molecule type" value="Genomic_DNA"/>
</dbReference>
<dbReference type="InterPro" id="IPR016167">
    <property type="entry name" value="FAD-bd_PCMH_sub1"/>
</dbReference>
<evidence type="ECO:0000256" key="19">
    <source>
        <dbReference type="HAMAP-Rule" id="MF_00037"/>
    </source>
</evidence>
<keyword evidence="16 19" id="KW-0961">Cell wall biogenesis/degradation</keyword>
<comment type="subcellular location">
    <subcellularLocation>
        <location evidence="3 19">Cytoplasm</location>
    </subcellularLocation>
</comment>
<keyword evidence="22" id="KW-1185">Reference proteome</keyword>
<dbReference type="Pfam" id="PF02873">
    <property type="entry name" value="MurB_C"/>
    <property type="match status" value="1"/>
</dbReference>
<feature type="active site" evidence="19">
    <location>
        <position position="280"/>
    </location>
</feature>
<keyword evidence="15 19" id="KW-0131">Cell cycle</keyword>
<dbReference type="Proteomes" id="UP000218627">
    <property type="component" value="Unassembled WGS sequence"/>
</dbReference>
<dbReference type="PROSITE" id="PS51387">
    <property type="entry name" value="FAD_PCMH"/>
    <property type="match status" value="1"/>
</dbReference>
<name>A0A285NMV8_9AQUI</name>
<keyword evidence="7 19" id="KW-0963">Cytoplasm</keyword>
<dbReference type="InterPro" id="IPR011601">
    <property type="entry name" value="MurB_C"/>
</dbReference>
<dbReference type="InterPro" id="IPR003170">
    <property type="entry name" value="MurB"/>
</dbReference>
<evidence type="ECO:0000256" key="13">
    <source>
        <dbReference type="ARBA" id="ARBA00022984"/>
    </source>
</evidence>
<dbReference type="NCBIfam" id="NF010480">
    <property type="entry name" value="PRK13905.1"/>
    <property type="match status" value="1"/>
</dbReference>
<feature type="active site" evidence="19">
    <location>
        <position position="162"/>
    </location>
</feature>
<evidence type="ECO:0000256" key="17">
    <source>
        <dbReference type="ARBA" id="ARBA00031026"/>
    </source>
</evidence>
<keyword evidence="13 19" id="KW-0573">Peptidoglycan synthesis</keyword>
<feature type="active site" description="Proton donor" evidence="19">
    <location>
        <position position="210"/>
    </location>
</feature>
<dbReference type="NCBIfam" id="TIGR00179">
    <property type="entry name" value="murB"/>
    <property type="match status" value="1"/>
</dbReference>
<evidence type="ECO:0000256" key="16">
    <source>
        <dbReference type="ARBA" id="ARBA00023316"/>
    </source>
</evidence>
<dbReference type="SUPFAM" id="SSF56176">
    <property type="entry name" value="FAD-binding/transporter-associated domain-like"/>
    <property type="match status" value="1"/>
</dbReference>
<organism evidence="21 22">
    <name type="scientific">Hydrogenobacter hydrogenophilus</name>
    <dbReference type="NCBI Taxonomy" id="35835"/>
    <lineage>
        <taxon>Bacteria</taxon>
        <taxon>Pseudomonadati</taxon>
        <taxon>Aquificota</taxon>
        <taxon>Aquificia</taxon>
        <taxon>Aquificales</taxon>
        <taxon>Aquificaceae</taxon>
        <taxon>Hydrogenobacter</taxon>
    </lineage>
</organism>
<dbReference type="PANTHER" id="PTHR21071">
    <property type="entry name" value="UDP-N-ACETYLENOLPYRUVOYLGLUCOSAMINE REDUCTASE"/>
    <property type="match status" value="1"/>
</dbReference>
<evidence type="ECO:0000256" key="7">
    <source>
        <dbReference type="ARBA" id="ARBA00022490"/>
    </source>
</evidence>
<dbReference type="InterPro" id="IPR036318">
    <property type="entry name" value="FAD-bd_PCMH-like_sf"/>
</dbReference>
<dbReference type="InterPro" id="IPR016169">
    <property type="entry name" value="FAD-bd_PCMH_sub2"/>
</dbReference>
<dbReference type="OrthoDB" id="9804753at2"/>
<evidence type="ECO:0000256" key="1">
    <source>
        <dbReference type="ARBA" id="ARBA00001974"/>
    </source>
</evidence>
<dbReference type="GO" id="GO:0071555">
    <property type="term" value="P:cell wall organization"/>
    <property type="evidence" value="ECO:0007669"/>
    <property type="project" value="UniProtKB-KW"/>
</dbReference>
<evidence type="ECO:0000256" key="9">
    <source>
        <dbReference type="ARBA" id="ARBA00022630"/>
    </source>
</evidence>
<dbReference type="GO" id="GO:0008360">
    <property type="term" value="P:regulation of cell shape"/>
    <property type="evidence" value="ECO:0007669"/>
    <property type="project" value="UniProtKB-KW"/>
</dbReference>
<dbReference type="GO" id="GO:0009252">
    <property type="term" value="P:peptidoglycan biosynthetic process"/>
    <property type="evidence" value="ECO:0007669"/>
    <property type="project" value="UniProtKB-UniRule"/>
</dbReference>
<keyword evidence="10 19" id="KW-0274">FAD</keyword>
<evidence type="ECO:0000256" key="18">
    <source>
        <dbReference type="ARBA" id="ARBA00048914"/>
    </source>
</evidence>
<dbReference type="RefSeq" id="WP_096599931.1">
    <property type="nucleotide sequence ID" value="NZ_OBEN01000001.1"/>
</dbReference>
<dbReference type="InterPro" id="IPR016166">
    <property type="entry name" value="FAD-bd_PCMH"/>
</dbReference>
<accession>A0A285NMV8</accession>
<gene>
    <name evidence="19" type="primary">murB</name>
    <name evidence="21" type="ORF">SAMN06265353_0069</name>
</gene>
<sequence>MRIEKEADLTNYTTIKIGGKASFLCFPSTYEEVYHAISFAQDKDLPVFFLGRGSNTIFGDYKGVVIVTRELREMKVRREGDKVYVSAECGVLLSQLIKLAVDMNLQGIYRLAGFPATVGGAVAMNAGAFGCEISQHIKSLLVMAWDGTIERFSAEELSFGYRSSPFPKMGIVLRADFEFDIADFDVKNEYQLIKERRKRTQPINMPTSGSTFKNPPGTYAGELLEKVGMKGYRVGDTALSDLHANFLVNLGRGKFTEVIKILQEAKKRVYEEFGIELEEEVRLIESCGAYGR</sequence>
<dbReference type="InterPro" id="IPR006094">
    <property type="entry name" value="Oxid_FAD_bind_N"/>
</dbReference>
<evidence type="ECO:0000256" key="10">
    <source>
        <dbReference type="ARBA" id="ARBA00022827"/>
    </source>
</evidence>
<dbReference type="SUPFAM" id="SSF56194">
    <property type="entry name" value="Uridine diphospho-N-Acetylenolpyruvylglucosamine reductase, MurB, C-terminal domain"/>
    <property type="match status" value="1"/>
</dbReference>
<evidence type="ECO:0000256" key="15">
    <source>
        <dbReference type="ARBA" id="ARBA00023306"/>
    </source>
</evidence>
<keyword evidence="14 19" id="KW-0560">Oxidoreductase</keyword>
<comment type="pathway">
    <text evidence="4 19">Cell wall biogenesis; peptidoglycan biosynthesis.</text>
</comment>
<evidence type="ECO:0000256" key="3">
    <source>
        <dbReference type="ARBA" id="ARBA00004496"/>
    </source>
</evidence>
<dbReference type="GO" id="GO:0005829">
    <property type="term" value="C:cytosol"/>
    <property type="evidence" value="ECO:0007669"/>
    <property type="project" value="TreeGrafter"/>
</dbReference>
<evidence type="ECO:0000259" key="20">
    <source>
        <dbReference type="PROSITE" id="PS51387"/>
    </source>
</evidence>
<keyword evidence="11 19" id="KW-0521">NADP</keyword>
<dbReference type="AlphaFoldDB" id="A0A285NMV8"/>
<dbReference type="Gene3D" id="3.30.43.10">
    <property type="entry name" value="Uridine Diphospho-n-acetylenolpyruvylglucosamine Reductase, domain 2"/>
    <property type="match status" value="1"/>
</dbReference>
<dbReference type="Pfam" id="PF01565">
    <property type="entry name" value="FAD_binding_4"/>
    <property type="match status" value="1"/>
</dbReference>
<dbReference type="Gene3D" id="3.30.465.10">
    <property type="match status" value="1"/>
</dbReference>
<evidence type="ECO:0000256" key="2">
    <source>
        <dbReference type="ARBA" id="ARBA00003921"/>
    </source>
</evidence>
<dbReference type="HAMAP" id="MF_00037">
    <property type="entry name" value="MurB"/>
    <property type="match status" value="1"/>
</dbReference>
<evidence type="ECO:0000256" key="11">
    <source>
        <dbReference type="ARBA" id="ARBA00022857"/>
    </source>
</evidence>
<evidence type="ECO:0000313" key="21">
    <source>
        <dbReference type="EMBL" id="SNZ10840.1"/>
    </source>
</evidence>
<keyword evidence="12 19" id="KW-0133">Cell shape</keyword>
<dbReference type="Gene3D" id="3.90.78.10">
    <property type="entry name" value="UDP-N-acetylenolpyruvoylglucosamine reductase, C-terminal domain"/>
    <property type="match status" value="1"/>
</dbReference>
<evidence type="ECO:0000256" key="6">
    <source>
        <dbReference type="ARBA" id="ARBA00015188"/>
    </source>
</evidence>
<protein>
    <recommendedName>
        <fullName evidence="6 19">UDP-N-acetylenolpyruvoylglucosamine reductase</fullName>
        <ecNumber evidence="5 19">1.3.1.98</ecNumber>
    </recommendedName>
    <alternativeName>
        <fullName evidence="17 19">UDP-N-acetylmuramate dehydrogenase</fullName>
    </alternativeName>
</protein>